<reference evidence="2 3" key="1">
    <citation type="submission" date="2019-07" db="EMBL/GenBank/DDBJ databases">
        <title>Draft genome assembly of a fouling barnacle, Amphibalanus amphitrite (Darwin, 1854): The first reference genome for Thecostraca.</title>
        <authorList>
            <person name="Kim W."/>
        </authorList>
    </citation>
    <scope>NUCLEOTIDE SEQUENCE [LARGE SCALE GENOMIC DNA]</scope>
    <source>
        <strain evidence="2">SNU_AA5</strain>
        <tissue evidence="2">Soma without cirri and trophi</tissue>
    </source>
</reference>
<accession>A0A6A4WT82</accession>
<evidence type="ECO:0000313" key="3">
    <source>
        <dbReference type="Proteomes" id="UP000440578"/>
    </source>
</evidence>
<dbReference type="InterPro" id="IPR008906">
    <property type="entry name" value="HATC_C_dom"/>
</dbReference>
<protein>
    <submittedName>
        <fullName evidence="2">Repressor of the inhibitor of the protein kinase</fullName>
    </submittedName>
</protein>
<sequence>MADETTDRANREQMVLVARYVDKEGDDLVVREDPIALLDVLKTLRKSGSGSETEVKMSGANLTQVLTERVRKLGLDFSKLVGQCYDGAPSMASEKVGVAAGVKSEAPLSHYFHCAVHAVNLSTSLIRKVPFVRNALDNMETIITFVTDGAKREDILSSQKLDSSKRHKLVKLCQTRFVERHVAVERFCEQLSAIVLALRTISTWDESRSSSKAAMFLHTISMTEFLVGVFVAEKLAGILRPLALALQEKGADLVKALDLINAVRTALHQLRSESEEEFAPVMAGVKAAAEEMGVEVAKPRLVDRSSYRANAGGSEASIDGYYRLNAFIPALDRVLQDVDLRFGKHMQLVADLSTLVPKRIATVGADWKRLQPSCQLYQELIGDITQSQVQAELSVWAAMWKDREDAPVTAIAALNACPASVFPGLHTLLRVLAVLPVSTAEAERMFSKVARTLTALRATMTEDRLESLVLIQAHRDQLPDIAEIVDRFASEGARRLNFKIH</sequence>
<evidence type="ECO:0000313" key="2">
    <source>
        <dbReference type="EMBL" id="KAF0309193.1"/>
    </source>
</evidence>
<name>A0A6A4WT82_AMPAM</name>
<organism evidence="2 3">
    <name type="scientific">Amphibalanus amphitrite</name>
    <name type="common">Striped barnacle</name>
    <name type="synonym">Balanus amphitrite</name>
    <dbReference type="NCBI Taxonomy" id="1232801"/>
    <lineage>
        <taxon>Eukaryota</taxon>
        <taxon>Metazoa</taxon>
        <taxon>Ecdysozoa</taxon>
        <taxon>Arthropoda</taxon>
        <taxon>Crustacea</taxon>
        <taxon>Multicrustacea</taxon>
        <taxon>Cirripedia</taxon>
        <taxon>Thoracica</taxon>
        <taxon>Thoracicalcarea</taxon>
        <taxon>Balanomorpha</taxon>
        <taxon>Balanoidea</taxon>
        <taxon>Balanidae</taxon>
        <taxon>Amphibalaninae</taxon>
        <taxon>Amphibalanus</taxon>
    </lineage>
</organism>
<dbReference type="InterPro" id="IPR012337">
    <property type="entry name" value="RNaseH-like_sf"/>
</dbReference>
<dbReference type="OrthoDB" id="10072079at2759"/>
<dbReference type="EMBL" id="VIIS01000427">
    <property type="protein sequence ID" value="KAF0309193.1"/>
    <property type="molecule type" value="Genomic_DNA"/>
</dbReference>
<dbReference type="AlphaFoldDB" id="A0A6A4WT82"/>
<keyword evidence="3" id="KW-1185">Reference proteome</keyword>
<dbReference type="GO" id="GO:0046983">
    <property type="term" value="F:protein dimerization activity"/>
    <property type="evidence" value="ECO:0007669"/>
    <property type="project" value="InterPro"/>
</dbReference>
<comment type="caution">
    <text evidence="2">The sequence shown here is derived from an EMBL/GenBank/DDBJ whole genome shotgun (WGS) entry which is preliminary data.</text>
</comment>
<dbReference type="Pfam" id="PF05699">
    <property type="entry name" value="Dimer_Tnp_hAT"/>
    <property type="match status" value="1"/>
</dbReference>
<dbReference type="PANTHER" id="PTHR46289:SF14">
    <property type="entry name" value="DUF4371 DOMAIN-CONTAINING PROTEIN"/>
    <property type="match status" value="1"/>
</dbReference>
<gene>
    <name evidence="2" type="primary">THAP12_14</name>
    <name evidence="2" type="ORF">FJT64_019647</name>
</gene>
<dbReference type="Proteomes" id="UP000440578">
    <property type="component" value="Unassembled WGS sequence"/>
</dbReference>
<dbReference type="PANTHER" id="PTHR46289">
    <property type="entry name" value="52 KDA REPRESSOR OF THE INHIBITOR OF THE PROTEIN KINASE-LIKE PROTEIN-RELATED"/>
    <property type="match status" value="1"/>
</dbReference>
<proteinExistence type="predicted"/>
<dbReference type="SUPFAM" id="SSF53098">
    <property type="entry name" value="Ribonuclease H-like"/>
    <property type="match status" value="1"/>
</dbReference>
<dbReference type="InterPro" id="IPR052958">
    <property type="entry name" value="IFN-induced_PKR_regulator"/>
</dbReference>
<feature type="domain" description="HAT C-terminal dimerisation" evidence="1">
    <location>
        <begin position="421"/>
        <end position="472"/>
    </location>
</feature>
<evidence type="ECO:0000259" key="1">
    <source>
        <dbReference type="Pfam" id="PF05699"/>
    </source>
</evidence>